<feature type="compositionally biased region" description="Low complexity" evidence="1">
    <location>
        <begin position="303"/>
        <end position="316"/>
    </location>
</feature>
<feature type="region of interest" description="Disordered" evidence="1">
    <location>
        <begin position="279"/>
        <end position="390"/>
    </location>
</feature>
<evidence type="ECO:0000256" key="1">
    <source>
        <dbReference type="SAM" id="MobiDB-lite"/>
    </source>
</evidence>
<reference evidence="3" key="2">
    <citation type="submission" date="2023-01" db="EMBL/GenBank/DDBJ databases">
        <authorList>
            <person name="Sun Q."/>
            <person name="Evtushenko L."/>
        </authorList>
    </citation>
    <scope>NUCLEOTIDE SEQUENCE</scope>
    <source>
        <strain evidence="3">VKM Ac-1069</strain>
    </source>
</reference>
<proteinExistence type="predicted"/>
<feature type="region of interest" description="Disordered" evidence="1">
    <location>
        <begin position="640"/>
        <end position="697"/>
    </location>
</feature>
<feature type="compositionally biased region" description="Basic and acidic residues" evidence="1">
    <location>
        <begin position="290"/>
        <end position="302"/>
    </location>
</feature>
<dbReference type="EMBL" id="BSFQ01000010">
    <property type="protein sequence ID" value="GLL11819.1"/>
    <property type="molecule type" value="Genomic_DNA"/>
</dbReference>
<dbReference type="SMART" id="SM00507">
    <property type="entry name" value="HNHc"/>
    <property type="match status" value="1"/>
</dbReference>
<sequence>MYVRSVQQVVALPKDLAAMPPGPELAAALASIDLAATANEDLPVLLQARYRQVAHEQAGLYDVMAQIGVADPERWFSAARRARPQKYWSDEVRAALTWTRRAAEYQTELAWVLHAHLPSVAEALRAGVIDLPKARVFADHLADLSPEQAAALVAWVLPRAVGWTTGQLAARLRALVADLDPAHFEKRYRRAVAGREVIGMLCDDGTVTITAVGLPADQAQAAIDRVDRLALAIRRAGHPSPVAHLRADVFLGLLDGSLHHLTRDQIIREFLTRAAAEVDGDADAGQAASERADAQPKTRTADVARAASAAEESPGCSGDGGSGSEDTDSRDNGDHDNRDRGRWDSRDGAESRDSDRGAGGDGDGDDRVNAASTADTRPTPAASPEVEPVIGAPLDESADDARRGIHVRAALSTLLGRNDRHVLLPGQGPIPASVGRGVVARQRGALWRFALVDQQGRFVRGGIVRARPAPPTDPPPRTRTARRPTGGLVDIILLTEAELDALLGPRAGGPPDPVPDAGGHDWRPVLSAIRRALDRPESTPGNSGDARRRFPRAGLRRHVQLRDQTCTFVGCRAPAERTDLDHTVDHARGGRTTDDDLGPACRHDHGLKQAGWTLDQPEPGVFRWTSPLGRTYVTTADPLLPEPPPQVPHGADANLDVPPFVRPDDEACGLIEPVPPEPERDRPAVDLDEEPDEEPPF</sequence>
<name>A0A9W6NWF3_9PSEU</name>
<dbReference type="AlphaFoldDB" id="A0A9W6NWF3"/>
<comment type="caution">
    <text evidence="3">The sequence shown here is derived from an EMBL/GenBank/DDBJ whole genome shotgun (WGS) entry which is preliminary data.</text>
</comment>
<evidence type="ECO:0000313" key="4">
    <source>
        <dbReference type="Proteomes" id="UP001143463"/>
    </source>
</evidence>
<feature type="domain" description="HNH nuclease" evidence="2">
    <location>
        <begin position="554"/>
        <end position="606"/>
    </location>
</feature>
<dbReference type="InterPro" id="IPR003615">
    <property type="entry name" value="HNH_nuc"/>
</dbReference>
<reference evidence="3" key="1">
    <citation type="journal article" date="2014" name="Int. J. Syst. Evol. Microbiol.">
        <title>Complete genome sequence of Corynebacterium casei LMG S-19264T (=DSM 44701T), isolated from a smear-ripened cheese.</title>
        <authorList>
            <consortium name="US DOE Joint Genome Institute (JGI-PGF)"/>
            <person name="Walter F."/>
            <person name="Albersmeier A."/>
            <person name="Kalinowski J."/>
            <person name="Ruckert C."/>
        </authorList>
    </citation>
    <scope>NUCLEOTIDE SEQUENCE</scope>
    <source>
        <strain evidence="3">VKM Ac-1069</strain>
    </source>
</reference>
<feature type="region of interest" description="Disordered" evidence="1">
    <location>
        <begin position="464"/>
        <end position="483"/>
    </location>
</feature>
<gene>
    <name evidence="3" type="ORF">GCM10017577_29600</name>
</gene>
<dbReference type="Proteomes" id="UP001143463">
    <property type="component" value="Unassembled WGS sequence"/>
</dbReference>
<evidence type="ECO:0000313" key="3">
    <source>
        <dbReference type="EMBL" id="GLL11819.1"/>
    </source>
</evidence>
<dbReference type="CDD" id="cd00085">
    <property type="entry name" value="HNHc"/>
    <property type="match status" value="1"/>
</dbReference>
<feature type="compositionally biased region" description="Basic and acidic residues" evidence="1">
    <location>
        <begin position="327"/>
        <end position="358"/>
    </location>
</feature>
<organism evidence="3 4">
    <name type="scientific">Pseudonocardia halophobica</name>
    <dbReference type="NCBI Taxonomy" id="29401"/>
    <lineage>
        <taxon>Bacteria</taxon>
        <taxon>Bacillati</taxon>
        <taxon>Actinomycetota</taxon>
        <taxon>Actinomycetes</taxon>
        <taxon>Pseudonocardiales</taxon>
        <taxon>Pseudonocardiaceae</taxon>
        <taxon>Pseudonocardia</taxon>
    </lineage>
</organism>
<dbReference type="Gene3D" id="1.10.30.50">
    <property type="match status" value="1"/>
</dbReference>
<evidence type="ECO:0000259" key="2">
    <source>
        <dbReference type="SMART" id="SM00507"/>
    </source>
</evidence>
<keyword evidence="4" id="KW-1185">Reference proteome</keyword>
<protein>
    <recommendedName>
        <fullName evidence="2">HNH nuclease domain-containing protein</fullName>
    </recommendedName>
</protein>
<accession>A0A9W6NWF3</accession>
<feature type="compositionally biased region" description="Acidic residues" evidence="1">
    <location>
        <begin position="686"/>
        <end position="697"/>
    </location>
</feature>
<feature type="compositionally biased region" description="Pro residues" evidence="1">
    <location>
        <begin position="468"/>
        <end position="477"/>
    </location>
</feature>